<keyword evidence="2" id="KW-1185">Reference proteome</keyword>
<dbReference type="EMBL" id="HG992338">
    <property type="protein sequence ID" value="CAE6850772.1"/>
    <property type="molecule type" value="Genomic_DNA"/>
</dbReference>
<dbReference type="Proteomes" id="UP000835287">
    <property type="component" value="Chromosome"/>
</dbReference>
<evidence type="ECO:0000313" key="2">
    <source>
        <dbReference type="Proteomes" id="UP000835287"/>
    </source>
</evidence>
<gene>
    <name evidence="1" type="ORF">XAC301_41120</name>
</gene>
<organism evidence="1 2">
    <name type="scientific">Xanthomonas arboricola pv. corylina</name>
    <dbReference type="NCBI Taxonomy" id="487821"/>
    <lineage>
        <taxon>Bacteria</taxon>
        <taxon>Pseudomonadati</taxon>
        <taxon>Pseudomonadota</taxon>
        <taxon>Gammaproteobacteria</taxon>
        <taxon>Lysobacterales</taxon>
        <taxon>Lysobacteraceae</taxon>
        <taxon>Xanthomonas</taxon>
    </lineage>
</organism>
<name>A0ABM8T215_9XANT</name>
<evidence type="ECO:0000313" key="1">
    <source>
        <dbReference type="EMBL" id="CAE6850772.1"/>
    </source>
</evidence>
<reference evidence="1 2" key="1">
    <citation type="submission" date="2021-02" db="EMBL/GenBank/DDBJ databases">
        <authorList>
            <person name="Pothier F. J."/>
        </authorList>
    </citation>
    <scope>NUCLEOTIDE SEQUENCE [LARGE SCALE GENOMIC DNA]</scope>
    <source>
        <strain evidence="1 2">301</strain>
    </source>
</reference>
<proteinExistence type="predicted"/>
<dbReference type="EMBL" id="HG992338">
    <property type="protein sequence ID" value="CAE6850791.1"/>
    <property type="molecule type" value="Genomic_DNA"/>
</dbReference>
<protein>
    <submittedName>
        <fullName evidence="1">Uncharacterized protein</fullName>
    </submittedName>
</protein>
<sequence length="71" mass="8311">MICAIWHGHLSPPWPYRMKDAISGKASLYSLTTRLKRTQQSRKFSFRWQAKDFAVLDKLNNIQPALTTLYL</sequence>
<accession>A0ABM8T215</accession>